<evidence type="ECO:0008006" key="4">
    <source>
        <dbReference type="Google" id="ProtNLM"/>
    </source>
</evidence>
<protein>
    <recommendedName>
        <fullName evidence="4">F-box domain-containing protein</fullName>
    </recommendedName>
</protein>
<feature type="region of interest" description="Disordered" evidence="1">
    <location>
        <begin position="255"/>
        <end position="277"/>
    </location>
</feature>
<feature type="compositionally biased region" description="Low complexity" evidence="1">
    <location>
        <begin position="340"/>
        <end position="351"/>
    </location>
</feature>
<proteinExistence type="predicted"/>
<dbReference type="Proteomes" id="UP001447188">
    <property type="component" value="Unassembled WGS sequence"/>
</dbReference>
<organism evidence="2 3">
    <name type="scientific">Discina gigas</name>
    <dbReference type="NCBI Taxonomy" id="1032678"/>
    <lineage>
        <taxon>Eukaryota</taxon>
        <taxon>Fungi</taxon>
        <taxon>Dikarya</taxon>
        <taxon>Ascomycota</taxon>
        <taxon>Pezizomycotina</taxon>
        <taxon>Pezizomycetes</taxon>
        <taxon>Pezizales</taxon>
        <taxon>Discinaceae</taxon>
        <taxon>Discina</taxon>
    </lineage>
</organism>
<sequence length="1112" mass="126224">MQDDTFEPVGFSNPDTVLLTASDSTLASRLGDSLPTRFAGRRSLSVELYPTDSSPQISPSGRLAQMNLDDDYDDDDDGGAISPIIPEFCPFGEEEEGDGCYEYGEVVFPSLGDKTESVGSILDDMETYFPTGQQDDVSSIEPMADFYQGVLPVEKEATERVECSSFASPAAGFPMPPRRYTDSASTDNTMWHGGFLSRFANQGGCLDVFSAPTGYDESNILFGSSYPPRLIDRTPLRQPISNTTSETRGDLIRRVSSKKRSRGRRRSSAARCNLCTTPDRPGEGQTRFLRDLPTELLLLIFEFAYLSPIKFPGCEHGRKHASSIRPLHLARRATANSYFSGLPSSSSSPTPRGLEFDTSSTNHDDPPQFSDSLRIYRAKTLLYIALTCRDFNNMLLDRYIDETFWRSAARWCWGWLPENLADVQGREITHQTSWRNLVGVFMRSENGLFKQNGGGKGGVESFGGNRECSPARLWKDERMKYLLGSPRAVENKKKSKLLMVCAQPGPDLFHVTQDGGGGKYTLSLSLRGRADYFITLDEYGRFGKKPARLPGGLKRTERGYFQPDIFEVEGERFQLVKIWKGRDQSTPAPLSGSSHPRTHHPKQAVKEIITWDLHCVDEFESDPKASVARCSSEDGWLVFNLFTHRDYDGSNIELLFDPPEDSRLFCVQAFGYPGCRPSQATGTNNNPRYNGKMKATDFIEDYDITEPTTIFRWRREFEYEKAADFQLSLYLHYVICNFKLNSTSAVVLIRWNVRTAASNEELVDRQFHILDLKTGDTIRILQFPNLYWDHRHHDMSVEYNEMRHKKMSQLYNHMIIDETMGAGNRCTRIHEDDFILTEDKIISGSHDYCNWLWDLKADNSQDYSEGIFNARRNDAGVADPFEVLDDFYWDEEQDEGAAAGCRNKENWNTSNERAGWWVKTPNQIMCFWHGIAGSTDGRYFAACRPGKMFVWDLKAGRNKVVGYKNFESRSNSNNNNRWLGRLAAHAENLKYRLRNWFVWEEVLPEQGLWLLFDDLEAVYLDRDDILHACGFGSGKPTWPFQRDDFTFDSDGGKDGKGTLPEDVTSDEEEDEGEESDEEDELFGRVKRTRTNSFGVEGSGVLFMPGDNIYAQG</sequence>
<evidence type="ECO:0000313" key="2">
    <source>
        <dbReference type="EMBL" id="KAL0634784.1"/>
    </source>
</evidence>
<comment type="caution">
    <text evidence="2">The sequence shown here is derived from an EMBL/GenBank/DDBJ whole genome shotgun (WGS) entry which is preliminary data.</text>
</comment>
<feature type="region of interest" description="Disordered" evidence="1">
    <location>
        <begin position="340"/>
        <end position="365"/>
    </location>
</feature>
<accession>A0ABR3GFR0</accession>
<evidence type="ECO:0000313" key="3">
    <source>
        <dbReference type="Proteomes" id="UP001447188"/>
    </source>
</evidence>
<feature type="compositionally biased region" description="Basic residues" evidence="1">
    <location>
        <begin position="255"/>
        <end position="268"/>
    </location>
</feature>
<dbReference type="EMBL" id="JBBBZM010000085">
    <property type="protein sequence ID" value="KAL0634784.1"/>
    <property type="molecule type" value="Genomic_DNA"/>
</dbReference>
<reference evidence="2 3" key="1">
    <citation type="submission" date="2024-02" db="EMBL/GenBank/DDBJ databases">
        <title>Discinaceae phylogenomics.</title>
        <authorList>
            <person name="Dirks A.C."/>
            <person name="James T.Y."/>
        </authorList>
    </citation>
    <scope>NUCLEOTIDE SEQUENCE [LARGE SCALE GENOMIC DNA]</scope>
    <source>
        <strain evidence="2 3">ACD0624</strain>
    </source>
</reference>
<feature type="compositionally biased region" description="Basic and acidic residues" evidence="1">
    <location>
        <begin position="1044"/>
        <end position="1056"/>
    </location>
</feature>
<keyword evidence="3" id="KW-1185">Reference proteome</keyword>
<feature type="compositionally biased region" description="Acidic residues" evidence="1">
    <location>
        <begin position="1063"/>
        <end position="1080"/>
    </location>
</feature>
<name>A0ABR3GFR0_9PEZI</name>
<evidence type="ECO:0000256" key="1">
    <source>
        <dbReference type="SAM" id="MobiDB-lite"/>
    </source>
</evidence>
<feature type="region of interest" description="Disordered" evidence="1">
    <location>
        <begin position="1044"/>
        <end position="1083"/>
    </location>
</feature>
<gene>
    <name evidence="2" type="ORF">Q9L58_006301</name>
</gene>